<dbReference type="Proteomes" id="UP001642260">
    <property type="component" value="Unassembled WGS sequence"/>
</dbReference>
<proteinExistence type="predicted"/>
<feature type="chain" id="PRO_5044883929" description="Cystatin domain-containing protein" evidence="3">
    <location>
        <begin position="21"/>
        <end position="127"/>
    </location>
</feature>
<dbReference type="PANTHER" id="PTHR47364:SF5">
    <property type="entry name" value="CYSTEINE PROTEINASE INHIBITOR 4"/>
    <property type="match status" value="1"/>
</dbReference>
<name>A0ABC8JRS4_ERUVS</name>
<sequence length="127" mass="14283">MKSWICLALILLPLFSVVEGHQFGSPRLMKIDEETIVMAKFAIAEHNRQAKKNLVYVNVVQETMQIVAGVLYRLIIAAKNGRGAVINHEAFVWDKLDSSRTLVSFRECMPAAYVKRFTTDVCTPVGN</sequence>
<evidence type="ECO:0000259" key="4">
    <source>
        <dbReference type="Pfam" id="PF16845"/>
    </source>
</evidence>
<keyword evidence="3" id="KW-0732">Signal</keyword>
<feature type="signal peptide" evidence="3">
    <location>
        <begin position="1"/>
        <end position="20"/>
    </location>
</feature>
<dbReference type="InterPro" id="IPR000010">
    <property type="entry name" value="Cystatin_dom"/>
</dbReference>
<keyword evidence="6" id="KW-1185">Reference proteome</keyword>
<dbReference type="Gene3D" id="3.10.450.10">
    <property type="match status" value="1"/>
</dbReference>
<dbReference type="SUPFAM" id="SSF54403">
    <property type="entry name" value="Cystatin/monellin"/>
    <property type="match status" value="1"/>
</dbReference>
<dbReference type="CDD" id="cd00042">
    <property type="entry name" value="CY"/>
    <property type="match status" value="1"/>
</dbReference>
<dbReference type="PANTHER" id="PTHR47364">
    <property type="entry name" value="CYSTEINE PROTEINASE INHIBITOR 5"/>
    <property type="match status" value="1"/>
</dbReference>
<evidence type="ECO:0000313" key="5">
    <source>
        <dbReference type="EMBL" id="CAH8337862.1"/>
    </source>
</evidence>
<accession>A0ABC8JRS4</accession>
<keyword evidence="1" id="KW-0646">Protease inhibitor</keyword>
<dbReference type="Pfam" id="PF16845">
    <property type="entry name" value="SQAPI"/>
    <property type="match status" value="1"/>
</dbReference>
<evidence type="ECO:0000256" key="3">
    <source>
        <dbReference type="SAM" id="SignalP"/>
    </source>
</evidence>
<organism evidence="5 6">
    <name type="scientific">Eruca vesicaria subsp. sativa</name>
    <name type="common">Garden rocket</name>
    <name type="synonym">Eruca sativa</name>
    <dbReference type="NCBI Taxonomy" id="29727"/>
    <lineage>
        <taxon>Eukaryota</taxon>
        <taxon>Viridiplantae</taxon>
        <taxon>Streptophyta</taxon>
        <taxon>Embryophyta</taxon>
        <taxon>Tracheophyta</taxon>
        <taxon>Spermatophyta</taxon>
        <taxon>Magnoliopsida</taxon>
        <taxon>eudicotyledons</taxon>
        <taxon>Gunneridae</taxon>
        <taxon>Pentapetalae</taxon>
        <taxon>rosids</taxon>
        <taxon>malvids</taxon>
        <taxon>Brassicales</taxon>
        <taxon>Brassicaceae</taxon>
        <taxon>Brassiceae</taxon>
        <taxon>Eruca</taxon>
    </lineage>
</organism>
<dbReference type="EMBL" id="CAKOAT010138487">
    <property type="protein sequence ID" value="CAH8337862.1"/>
    <property type="molecule type" value="Genomic_DNA"/>
</dbReference>
<dbReference type="AlphaFoldDB" id="A0ABC8JRS4"/>
<evidence type="ECO:0000256" key="1">
    <source>
        <dbReference type="ARBA" id="ARBA00022690"/>
    </source>
</evidence>
<feature type="domain" description="Cystatin" evidence="4">
    <location>
        <begin position="32"/>
        <end position="108"/>
    </location>
</feature>
<protein>
    <recommendedName>
        <fullName evidence="4">Cystatin domain-containing protein</fullName>
    </recommendedName>
</protein>
<comment type="caution">
    <text evidence="5">The sequence shown here is derived from an EMBL/GenBank/DDBJ whole genome shotgun (WGS) entry which is preliminary data.</text>
</comment>
<gene>
    <name evidence="5" type="ORF">ERUC_LOCUS14722</name>
</gene>
<dbReference type="GO" id="GO:0004869">
    <property type="term" value="F:cysteine-type endopeptidase inhibitor activity"/>
    <property type="evidence" value="ECO:0007669"/>
    <property type="project" value="UniProtKB-KW"/>
</dbReference>
<reference evidence="5 6" key="1">
    <citation type="submission" date="2022-03" db="EMBL/GenBank/DDBJ databases">
        <authorList>
            <person name="Macdonald S."/>
            <person name="Ahmed S."/>
            <person name="Newling K."/>
        </authorList>
    </citation>
    <scope>NUCLEOTIDE SEQUENCE [LARGE SCALE GENOMIC DNA]</scope>
</reference>
<evidence type="ECO:0000313" key="6">
    <source>
        <dbReference type="Proteomes" id="UP001642260"/>
    </source>
</evidence>
<evidence type="ECO:0000256" key="2">
    <source>
        <dbReference type="ARBA" id="ARBA00022704"/>
    </source>
</evidence>
<keyword evidence="2" id="KW-0789">Thiol protease inhibitor</keyword>
<dbReference type="InterPro" id="IPR046350">
    <property type="entry name" value="Cystatin_sf"/>
</dbReference>